<dbReference type="NCBIfam" id="TIGR03696">
    <property type="entry name" value="Rhs_assc_core"/>
    <property type="match status" value="1"/>
</dbReference>
<dbReference type="Pfam" id="PF25275">
    <property type="entry name" value="Golvesin_C"/>
    <property type="match status" value="2"/>
</dbReference>
<keyword evidence="3" id="KW-1185">Reference proteome</keyword>
<dbReference type="PANTHER" id="PTHR32305:SF15">
    <property type="entry name" value="PROTEIN RHSA-RELATED"/>
    <property type="match status" value="1"/>
</dbReference>
<dbReference type="InterPro" id="IPR022385">
    <property type="entry name" value="Rhs_assc_core"/>
</dbReference>
<evidence type="ECO:0000313" key="2">
    <source>
        <dbReference type="EMBL" id="QEX22837.1"/>
    </source>
</evidence>
<reference evidence="2 3" key="1">
    <citation type="submission" date="2019-08" db="EMBL/GenBank/DDBJ databases">
        <title>Hyperibacter terrae gen. nov., sp. nov. and Hyperibacter viscosus sp. nov., two new members in the family Rhodospirillaceae isolated from the rhizosphere of Hypericum perforatum.</title>
        <authorList>
            <person name="Noviana Z."/>
        </authorList>
    </citation>
    <scope>NUCLEOTIDE SEQUENCE [LARGE SCALE GENOMIC DNA]</scope>
    <source>
        <strain evidence="2 3">R5959</strain>
    </source>
</reference>
<dbReference type="KEGG" id="hadh:FRZ61_27700"/>
<gene>
    <name evidence="2" type="ORF">FRZ61_27700</name>
</gene>
<proteinExistence type="predicted"/>
<dbReference type="RefSeq" id="WP_151118285.1">
    <property type="nucleotide sequence ID" value="NZ_CP042582.1"/>
</dbReference>
<dbReference type="PRINTS" id="PR00394">
    <property type="entry name" value="RHSPROTEIN"/>
</dbReference>
<protein>
    <recommendedName>
        <fullName evidence="1">Golvesin/Xly CBD-like domain-containing protein</fullName>
    </recommendedName>
</protein>
<dbReference type="InterPro" id="IPR033803">
    <property type="entry name" value="CBD-like_Golvesin-Xly"/>
</dbReference>
<organism evidence="2 3">
    <name type="scientific">Hypericibacter adhaerens</name>
    <dbReference type="NCBI Taxonomy" id="2602016"/>
    <lineage>
        <taxon>Bacteria</taxon>
        <taxon>Pseudomonadati</taxon>
        <taxon>Pseudomonadota</taxon>
        <taxon>Alphaproteobacteria</taxon>
        <taxon>Rhodospirillales</taxon>
        <taxon>Dongiaceae</taxon>
        <taxon>Hypericibacter</taxon>
    </lineage>
</organism>
<feature type="domain" description="Golvesin/Xly CBD-like" evidence="1">
    <location>
        <begin position="3"/>
        <end position="54"/>
    </location>
</feature>
<dbReference type="Gene3D" id="2.180.10.10">
    <property type="entry name" value="RHS repeat-associated core"/>
    <property type="match status" value="1"/>
</dbReference>
<sequence length="395" mass="42085">MSYEGGSSTVTVNQRVSGGQWVLLGTYPFNATGTGYKVDLADTSASGKVVADAIYYVQDGAPVDSFTWTPTISSAGEYQLYARWTASSANSGAAQYTVVHDGGTSLVTVSQKQNGGQWNLLGTWSFAPGAGHQVTLTAAADGNVVADAIKLVGTGPAPADLVYLHSDQIGLPQKITDAAQAVVWDRVQDPFGRPVSLTNSGGIDTALRFPGQQADPDTGFSYNYFRDYDPTLGRYIQADPIGLAGGVNQYAYAKSNPIRFTDELGLDPDGYGTGSADYPYYPGPFDVFIPGTPANDAFVQSVLQLFKKIEKACSSNDKSCPPCRLKDGTVVSVGAIAYRFDKLPSSVIQHGIAGSHLNLYKANQNPNNCQCFWRPIGTVPPPPQPNWIPIQPFAN</sequence>
<dbReference type="InterPro" id="IPR050708">
    <property type="entry name" value="T6SS_VgrG/RHS"/>
</dbReference>
<evidence type="ECO:0000259" key="1">
    <source>
        <dbReference type="Pfam" id="PF25275"/>
    </source>
</evidence>
<dbReference type="PANTHER" id="PTHR32305">
    <property type="match status" value="1"/>
</dbReference>
<feature type="domain" description="Golvesin/Xly CBD-like" evidence="1">
    <location>
        <begin position="56"/>
        <end position="152"/>
    </location>
</feature>
<evidence type="ECO:0000313" key="3">
    <source>
        <dbReference type="Proteomes" id="UP000325797"/>
    </source>
</evidence>
<name>A0A5J6N075_9PROT</name>
<dbReference type="AlphaFoldDB" id="A0A5J6N075"/>
<dbReference type="Proteomes" id="UP000325797">
    <property type="component" value="Chromosome"/>
</dbReference>
<dbReference type="EMBL" id="CP042582">
    <property type="protein sequence ID" value="QEX22837.1"/>
    <property type="molecule type" value="Genomic_DNA"/>
</dbReference>
<dbReference type="OrthoDB" id="7366969at2"/>
<accession>A0A5J6N075</accession>